<feature type="transmembrane region" description="Helical" evidence="1">
    <location>
        <begin position="28"/>
        <end position="48"/>
    </location>
</feature>
<proteinExistence type="predicted"/>
<feature type="transmembrane region" description="Helical" evidence="1">
    <location>
        <begin position="87"/>
        <end position="110"/>
    </location>
</feature>
<protein>
    <recommendedName>
        <fullName evidence="4">Peptide ABC transporter permease</fullName>
    </recommendedName>
</protein>
<dbReference type="Proteomes" id="UP000321079">
    <property type="component" value="Unassembled WGS sequence"/>
</dbReference>
<dbReference type="RefSeq" id="WP_146862122.1">
    <property type="nucleotide sequence ID" value="NZ_BARK01000019.1"/>
</dbReference>
<feature type="transmembrane region" description="Helical" evidence="1">
    <location>
        <begin position="60"/>
        <end position="81"/>
    </location>
</feature>
<keyword evidence="3" id="KW-1185">Reference proteome</keyword>
<keyword evidence="1" id="KW-0812">Transmembrane</keyword>
<dbReference type="AlphaFoldDB" id="A0A511B8H8"/>
<organism evidence="2 3">
    <name type="scientific">Gluconobacter kanchanaburiensis NBRC 103587</name>
    <dbReference type="NCBI Taxonomy" id="1307948"/>
    <lineage>
        <taxon>Bacteria</taxon>
        <taxon>Pseudomonadati</taxon>
        <taxon>Pseudomonadota</taxon>
        <taxon>Alphaproteobacteria</taxon>
        <taxon>Acetobacterales</taxon>
        <taxon>Acetobacteraceae</taxon>
        <taxon>Gluconobacter</taxon>
    </lineage>
</organism>
<keyword evidence="1" id="KW-1133">Transmembrane helix</keyword>
<dbReference type="EMBL" id="BJVA01000011">
    <property type="protein sequence ID" value="GEK96756.1"/>
    <property type="molecule type" value="Genomic_DNA"/>
</dbReference>
<dbReference type="InterPro" id="IPR058117">
    <property type="entry name" value="BV97_02767-like"/>
</dbReference>
<evidence type="ECO:0000313" key="3">
    <source>
        <dbReference type="Proteomes" id="UP000321079"/>
    </source>
</evidence>
<evidence type="ECO:0008006" key="4">
    <source>
        <dbReference type="Google" id="ProtNLM"/>
    </source>
</evidence>
<reference evidence="2 3" key="1">
    <citation type="submission" date="2019-07" db="EMBL/GenBank/DDBJ databases">
        <title>Whole genome shotgun sequence of Gluconobacter kanchanaburiensis NBRC 103587.</title>
        <authorList>
            <person name="Hosoyama A."/>
            <person name="Uohara A."/>
            <person name="Ohji S."/>
            <person name="Ichikawa N."/>
        </authorList>
    </citation>
    <scope>NUCLEOTIDE SEQUENCE [LARGE SCALE GENOMIC DNA]</scope>
    <source>
        <strain evidence="2 3">NBRC 103587</strain>
    </source>
</reference>
<dbReference type="NCBIfam" id="NF006749">
    <property type="entry name" value="PRK09272.1-2"/>
    <property type="match status" value="1"/>
</dbReference>
<evidence type="ECO:0000256" key="1">
    <source>
        <dbReference type="SAM" id="Phobius"/>
    </source>
</evidence>
<keyword evidence="1" id="KW-0472">Membrane</keyword>
<accession>A0A511B8H8</accession>
<name>A0A511B8H8_9PROT</name>
<sequence>MLFFILKCLISGLLIAAASSIARRYPGFGALIASLPLVSVLGMIWLWLEKPDRIVMSHHAEATFWYVLPSLPMFLLIPRLLRAGLPFWFALLAGCALTIVLYLCTTWALARFGTGG</sequence>
<gene>
    <name evidence="2" type="ORF">GKA01_19530</name>
</gene>
<evidence type="ECO:0000313" key="2">
    <source>
        <dbReference type="EMBL" id="GEK96756.1"/>
    </source>
</evidence>
<comment type="caution">
    <text evidence="2">The sequence shown here is derived from an EMBL/GenBank/DDBJ whole genome shotgun (WGS) entry which is preliminary data.</text>
</comment>
<dbReference type="OrthoDB" id="47473at2"/>